<keyword evidence="12" id="KW-0325">Glycoprotein</keyword>
<dbReference type="InterPro" id="IPR017853">
    <property type="entry name" value="GH"/>
</dbReference>
<evidence type="ECO:0000256" key="8">
    <source>
        <dbReference type="ARBA" id="ARBA00022525"/>
    </source>
</evidence>
<keyword evidence="14" id="KW-0961">Cell wall biogenesis/degradation</keyword>
<dbReference type="GO" id="GO:0005886">
    <property type="term" value="C:plasma membrane"/>
    <property type="evidence" value="ECO:0007669"/>
    <property type="project" value="UniProtKB-SubCell"/>
</dbReference>
<evidence type="ECO:0000256" key="3">
    <source>
        <dbReference type="ARBA" id="ARBA00004401"/>
    </source>
</evidence>
<keyword evidence="13" id="KW-0119">Carbohydrate metabolism</keyword>
<evidence type="ECO:0000313" key="20">
    <source>
        <dbReference type="EMBL" id="OAD74945.1"/>
    </source>
</evidence>
<evidence type="ECO:0000256" key="12">
    <source>
        <dbReference type="ARBA" id="ARBA00023180"/>
    </source>
</evidence>
<keyword evidence="11" id="KW-0472">Membrane</keyword>
<dbReference type="EC" id="3.2.1.39" evidence="5"/>
<evidence type="ECO:0000256" key="6">
    <source>
        <dbReference type="ARBA" id="ARBA00022475"/>
    </source>
</evidence>
<evidence type="ECO:0000256" key="11">
    <source>
        <dbReference type="ARBA" id="ARBA00023136"/>
    </source>
</evidence>
<comment type="subcellular location">
    <subcellularLocation>
        <location evidence="3">Cell membrane</location>
        <topology evidence="3">Single-pass type II membrane protein</topology>
    </subcellularLocation>
    <subcellularLocation>
        <location evidence="2">Secreted</location>
        <location evidence="2">Cell wall</location>
    </subcellularLocation>
</comment>
<dbReference type="RefSeq" id="XP_018292985.1">
    <property type="nucleotide sequence ID" value="XM_018435617.1"/>
</dbReference>
<dbReference type="FunCoup" id="A0A162XHP8">
    <property type="interactions" value="32"/>
</dbReference>
<keyword evidence="15" id="KW-0624">Polysaccharide degradation</keyword>
<name>A0A162XHP8_PHYB8</name>
<evidence type="ECO:0000256" key="9">
    <source>
        <dbReference type="ARBA" id="ARBA00022729"/>
    </source>
</evidence>
<dbReference type="PANTHER" id="PTHR16631">
    <property type="entry name" value="GLUCAN 1,3-BETA-GLUCOSIDASE"/>
    <property type="match status" value="1"/>
</dbReference>
<dbReference type="OrthoDB" id="77201at2759"/>
<keyword evidence="8" id="KW-0964">Secreted</keyword>
<organism evidence="20 21">
    <name type="scientific">Phycomyces blakesleeanus (strain ATCC 8743b / DSM 1359 / FGSC 10004 / NBRC 33097 / NRRL 1555)</name>
    <dbReference type="NCBI Taxonomy" id="763407"/>
    <lineage>
        <taxon>Eukaryota</taxon>
        <taxon>Fungi</taxon>
        <taxon>Fungi incertae sedis</taxon>
        <taxon>Mucoromycota</taxon>
        <taxon>Mucoromycotina</taxon>
        <taxon>Mucoromycetes</taxon>
        <taxon>Mucorales</taxon>
        <taxon>Phycomycetaceae</taxon>
        <taxon>Phycomyces</taxon>
    </lineage>
</organism>
<dbReference type="STRING" id="763407.A0A162XHP8"/>
<dbReference type="EMBL" id="KV440978">
    <property type="protein sequence ID" value="OAD74945.1"/>
    <property type="molecule type" value="Genomic_DNA"/>
</dbReference>
<evidence type="ECO:0000256" key="4">
    <source>
        <dbReference type="ARBA" id="ARBA00008773"/>
    </source>
</evidence>
<evidence type="ECO:0000256" key="1">
    <source>
        <dbReference type="ARBA" id="ARBA00000382"/>
    </source>
</evidence>
<evidence type="ECO:0000256" key="17">
    <source>
        <dbReference type="ARBA" id="ARBA00042373"/>
    </source>
</evidence>
<dbReference type="GO" id="GO:0009277">
    <property type="term" value="C:fungal-type cell wall"/>
    <property type="evidence" value="ECO:0007669"/>
    <property type="project" value="TreeGrafter"/>
</dbReference>
<comment type="catalytic activity">
    <reaction evidence="1">
        <text>Hydrolysis of (1-&gt;3)-beta-D-glucosidic linkages in (1-&gt;3)-beta-D-glucans.</text>
        <dbReference type="EC" id="3.2.1.39"/>
    </reaction>
</comment>
<keyword evidence="6" id="KW-1003">Cell membrane</keyword>
<keyword evidence="7" id="KW-0134">Cell wall</keyword>
<evidence type="ECO:0000256" key="5">
    <source>
        <dbReference type="ARBA" id="ARBA00012780"/>
    </source>
</evidence>
<dbReference type="AlphaFoldDB" id="A0A162XHP8"/>
<evidence type="ECO:0000256" key="2">
    <source>
        <dbReference type="ARBA" id="ARBA00004191"/>
    </source>
</evidence>
<dbReference type="GO" id="GO:0071555">
    <property type="term" value="P:cell wall organization"/>
    <property type="evidence" value="ECO:0007669"/>
    <property type="project" value="UniProtKB-KW"/>
</dbReference>
<dbReference type="Proteomes" id="UP000077315">
    <property type="component" value="Unassembled WGS sequence"/>
</dbReference>
<dbReference type="InParanoid" id="A0A162XHP8"/>
<dbReference type="Pfam" id="PF00332">
    <property type="entry name" value="Glyco_hydro_17"/>
    <property type="match status" value="1"/>
</dbReference>
<dbReference type="GeneID" id="28996523"/>
<dbReference type="SUPFAM" id="SSF51445">
    <property type="entry name" value="(Trans)glycosidases"/>
    <property type="match status" value="1"/>
</dbReference>
<keyword evidence="9" id="KW-0732">Signal</keyword>
<dbReference type="InterPro" id="IPR000490">
    <property type="entry name" value="Glyco_hydro_17"/>
</dbReference>
<evidence type="ECO:0000256" key="14">
    <source>
        <dbReference type="ARBA" id="ARBA00023316"/>
    </source>
</evidence>
<sequence length="287" mass="31841">MKLAQSLKPEKNLPSLLLATLAKAEYFYGLNYGINQDSCPTLEDVKKDLTALKPYTNRIRIFSLSVCNQAELALQATQELGMQLYLGMWVDRPDTFDNEMKALDNIASKYGFSNVDAIIVGSEVLYRNDTDSASLANYIKKVKDTIGPKGVKVTTADVYYELPPDVVQELDFVMIYWEGVSVQDGASTLMNHYDHVVTIAQGKPVKISETGWPSAGDNFGDAVPSPENQKTYLAAVLCEAKKRNIDILWFSAKDEPYRSGVEAHWGILNANNTLKSNIPLSTLQNPC</sequence>
<evidence type="ECO:0000256" key="18">
    <source>
        <dbReference type="ARBA" id="ARBA00043078"/>
    </source>
</evidence>
<evidence type="ECO:0000256" key="13">
    <source>
        <dbReference type="ARBA" id="ARBA00023277"/>
    </source>
</evidence>
<dbReference type="GO" id="GO:0042973">
    <property type="term" value="F:glucan endo-1,3-beta-D-glucosidase activity"/>
    <property type="evidence" value="ECO:0007669"/>
    <property type="project" value="UniProtKB-EC"/>
</dbReference>
<reference evidence="21" key="1">
    <citation type="submission" date="2015-06" db="EMBL/GenBank/DDBJ databases">
        <title>Expansion of signal transduction pathways in fungi by whole-genome duplication.</title>
        <authorList>
            <consortium name="DOE Joint Genome Institute"/>
            <person name="Corrochano L.M."/>
            <person name="Kuo A."/>
            <person name="Marcet-Houben M."/>
            <person name="Polaino S."/>
            <person name="Salamov A."/>
            <person name="Villalobos J.M."/>
            <person name="Alvarez M.I."/>
            <person name="Avalos J."/>
            <person name="Benito E.P."/>
            <person name="Benoit I."/>
            <person name="Burger G."/>
            <person name="Camino L.P."/>
            <person name="Canovas D."/>
            <person name="Cerda-Olmedo E."/>
            <person name="Cheng J.-F."/>
            <person name="Dominguez A."/>
            <person name="Elias M."/>
            <person name="Eslava A.P."/>
            <person name="Glaser F."/>
            <person name="Grimwood J."/>
            <person name="Gutierrez G."/>
            <person name="Heitman J."/>
            <person name="Henrissat B."/>
            <person name="Iturriaga E.A."/>
            <person name="Lang B.F."/>
            <person name="Lavin J.L."/>
            <person name="Lee S."/>
            <person name="Li W."/>
            <person name="Lindquist E."/>
            <person name="Lopez-Garcia S."/>
            <person name="Luque E.M."/>
            <person name="Marcos A.T."/>
            <person name="Martin J."/>
            <person name="McCluskey K."/>
            <person name="Medina H.R."/>
            <person name="Miralles-Duran A."/>
            <person name="Miyazaki A."/>
            <person name="Munoz-Torres E."/>
            <person name="Oguiza J.A."/>
            <person name="Ohm R."/>
            <person name="Olmedo M."/>
            <person name="Orejas M."/>
            <person name="Ortiz-Castellanos L."/>
            <person name="Pisabarro A.G."/>
            <person name="Rodriguez-Romero J."/>
            <person name="Ruiz-Herrera J."/>
            <person name="Ruiz-Vazquez R."/>
            <person name="Sanz C."/>
            <person name="Schackwitz W."/>
            <person name="Schmutz J."/>
            <person name="Shahriari M."/>
            <person name="Shelest E."/>
            <person name="Silva-Franco F."/>
            <person name="Soanes D."/>
            <person name="Syed K."/>
            <person name="Tagua V.G."/>
            <person name="Talbot N.J."/>
            <person name="Thon M."/>
            <person name="De vries R.P."/>
            <person name="Wiebenga A."/>
            <person name="Yadav J.S."/>
            <person name="Braun E.L."/>
            <person name="Baker S."/>
            <person name="Garre V."/>
            <person name="Horwitz B."/>
            <person name="Torres-Martinez S."/>
            <person name="Idnurm A."/>
            <person name="Herrera-Estrella A."/>
            <person name="Gabaldon T."/>
            <person name="Grigoriev I.V."/>
        </authorList>
    </citation>
    <scope>NUCLEOTIDE SEQUENCE [LARGE SCALE GENOMIC DNA]</scope>
    <source>
        <strain evidence="21">NRRL 1555(-)</strain>
    </source>
</reference>
<dbReference type="Gene3D" id="3.20.20.80">
    <property type="entry name" value="Glycosidases"/>
    <property type="match status" value="2"/>
</dbReference>
<comment type="similarity">
    <text evidence="4 19">Belongs to the glycosyl hydrolase 17 family.</text>
</comment>
<accession>A0A162XHP8</accession>
<keyword evidence="21" id="KW-1185">Reference proteome</keyword>
<gene>
    <name evidence="20" type="ORF">PHYBLDRAFT_167280</name>
</gene>
<dbReference type="GO" id="GO:0009986">
    <property type="term" value="C:cell surface"/>
    <property type="evidence" value="ECO:0007669"/>
    <property type="project" value="TreeGrafter"/>
</dbReference>
<evidence type="ECO:0000256" key="10">
    <source>
        <dbReference type="ARBA" id="ARBA00022801"/>
    </source>
</evidence>
<evidence type="ECO:0000256" key="7">
    <source>
        <dbReference type="ARBA" id="ARBA00022512"/>
    </source>
</evidence>
<proteinExistence type="inferred from homology"/>
<dbReference type="PANTHER" id="PTHR16631:SF17">
    <property type="entry name" value="GLUCAN ENDO-1,3-BETA-GLUCOSIDASE BTGC"/>
    <property type="match status" value="1"/>
</dbReference>
<dbReference type="InterPro" id="IPR050732">
    <property type="entry name" value="Beta-glucan_modifiers"/>
</dbReference>
<evidence type="ECO:0000256" key="15">
    <source>
        <dbReference type="ARBA" id="ARBA00023326"/>
    </source>
</evidence>
<comment type="function">
    <text evidence="16">Glucanases play a role in cell expansion during growth, in cell-cell fusion during mating, and in spore release during sporulation. This enzyme may be involved in beta-glucan degradation. Active on laminarin and lichenan.</text>
</comment>
<evidence type="ECO:0000256" key="19">
    <source>
        <dbReference type="RuleBase" id="RU004335"/>
    </source>
</evidence>
<keyword evidence="10 20" id="KW-0378">Hydrolase</keyword>
<evidence type="ECO:0000256" key="16">
    <source>
        <dbReference type="ARBA" id="ARBA00037649"/>
    </source>
</evidence>
<dbReference type="GO" id="GO:0000272">
    <property type="term" value="P:polysaccharide catabolic process"/>
    <property type="evidence" value="ECO:0007669"/>
    <property type="project" value="UniProtKB-KW"/>
</dbReference>
<evidence type="ECO:0000313" key="21">
    <source>
        <dbReference type="Proteomes" id="UP000077315"/>
    </source>
</evidence>
<dbReference type="VEuPathDB" id="FungiDB:PHYBLDRAFT_167280"/>
<protein>
    <recommendedName>
        <fullName evidence="5">glucan endo-1,3-beta-D-glucosidase</fullName>
        <ecNumber evidence="5">3.2.1.39</ecNumber>
    </recommendedName>
    <alternativeName>
        <fullName evidence="18">Endo-1,3-beta-glucanase btgC</fullName>
    </alternativeName>
    <alternativeName>
        <fullName evidence="17">Laminarinase btgC</fullName>
    </alternativeName>
</protein>
<dbReference type="GO" id="GO:0005576">
    <property type="term" value="C:extracellular region"/>
    <property type="evidence" value="ECO:0007669"/>
    <property type="project" value="TreeGrafter"/>
</dbReference>